<dbReference type="AlphaFoldDB" id="A0A7M2Z0N0"/>
<dbReference type="InterPro" id="IPR019089">
    <property type="entry name" value="Cas_GSU0054"/>
</dbReference>
<dbReference type="EMBL" id="QQZY01000002">
    <property type="protein sequence ID" value="RDI75574.1"/>
    <property type="molecule type" value="Genomic_DNA"/>
</dbReference>
<protein>
    <submittedName>
        <fullName evidence="1">CRISPR-associated protein csb2, Dpsyc system</fullName>
    </submittedName>
</protein>
<evidence type="ECO:0000313" key="1">
    <source>
        <dbReference type="EMBL" id="RDI75574.1"/>
    </source>
</evidence>
<proteinExistence type="predicted"/>
<dbReference type="Proteomes" id="UP000254134">
    <property type="component" value="Unassembled WGS sequence"/>
</dbReference>
<dbReference type="NCBIfam" id="TIGR02165">
    <property type="entry name" value="cas5_6_GSU0054"/>
    <property type="match status" value="1"/>
</dbReference>
<reference evidence="1 2" key="1">
    <citation type="submission" date="2018-07" db="EMBL/GenBank/DDBJ databases">
        <title>High-quality-draft genome sequence of Gaiella occulta.</title>
        <authorList>
            <person name="Severino R."/>
            <person name="Froufe H.J.C."/>
            <person name="Rainey F.A."/>
            <person name="Barroso C."/>
            <person name="Albuquerque L."/>
            <person name="Lobo-Da-Cunha A."/>
            <person name="Da Costa M.S."/>
            <person name="Egas C."/>
        </authorList>
    </citation>
    <scope>NUCLEOTIDE SEQUENCE [LARGE SCALE GENOMIC DNA]</scope>
    <source>
        <strain evidence="1 2">F2-233</strain>
    </source>
</reference>
<gene>
    <name evidence="1" type="ORF">Gocc_1372</name>
</gene>
<organism evidence="1 2">
    <name type="scientific">Gaiella occulta</name>
    <dbReference type="NCBI Taxonomy" id="1002870"/>
    <lineage>
        <taxon>Bacteria</taxon>
        <taxon>Bacillati</taxon>
        <taxon>Actinomycetota</taxon>
        <taxon>Thermoleophilia</taxon>
        <taxon>Gaiellales</taxon>
        <taxon>Gaiellaceae</taxon>
        <taxon>Gaiella</taxon>
    </lineage>
</organism>
<sequence>MIALCVDFLTGRYVATRSDDRDEPEWPPHPARLFFALVNAWADGGKDRAEEAALRWLETQPSPAVCATGSDARQMVTVYVPPNDARNAEVIPERRSRQPRSFLSVTPHHALVTFFWPGADPPPGSRQALQRLAARTTYLGHSSSLVSVRVVDEAPEPAYVPVERGGTLTMRVPAIGQLDALEHAYCVYVDSGIRGRLPCADQSYGAPVSAVTETPASVFGEMIVFRRAGSSPHVPIEAAPLIAARLRAATMSKAGAEAPEVISGHGAAGGKSERPHVAYIAMPDVGHRHADGHLLGVAAVLPRGLTDGERAAIYRALLDVTHLTLGRAGRWELARVGVDQPARGLRAETWTAAAESWATATPIELDAFPDRPFGKEAEEIVARACERIGLPAPGEVTVGPDSVFHGVPPCHAFARHRPRSSRPRRPLVHAVVRFATPVSGPVLLGTGRYLGLGLLRPFRR</sequence>
<reference evidence="2" key="2">
    <citation type="journal article" date="2019" name="MicrobiologyOpen">
        <title>High-quality draft genome sequence of Gaiella occulta isolated from a 150 meter deep mineral water borehole and comparison with the genome sequences of other deep-branching lineages of the phylum Actinobacteria.</title>
        <authorList>
            <person name="Severino R."/>
            <person name="Froufe H.J.C."/>
            <person name="Barroso C."/>
            <person name="Albuquerque L."/>
            <person name="Lobo-da-Cunha A."/>
            <person name="da Costa M.S."/>
            <person name="Egas C."/>
        </authorList>
    </citation>
    <scope>NUCLEOTIDE SEQUENCE [LARGE SCALE GENOMIC DNA]</scope>
    <source>
        <strain evidence="2">F2-233</strain>
    </source>
</reference>
<evidence type="ECO:0000313" key="2">
    <source>
        <dbReference type="Proteomes" id="UP000254134"/>
    </source>
</evidence>
<dbReference type="RefSeq" id="WP_114795762.1">
    <property type="nucleotide sequence ID" value="NZ_QQZY01000002.1"/>
</dbReference>
<comment type="caution">
    <text evidence="1">The sequence shown here is derived from an EMBL/GenBank/DDBJ whole genome shotgun (WGS) entry which is preliminary data.</text>
</comment>
<keyword evidence="2" id="KW-1185">Reference proteome</keyword>
<dbReference type="Pfam" id="PF09609">
    <property type="entry name" value="Cas_GSU0054"/>
    <property type="match status" value="1"/>
</dbReference>
<name>A0A7M2Z0N0_9ACTN</name>
<dbReference type="OrthoDB" id="9787885at2"/>
<accession>A0A7M2Z0N0</accession>